<dbReference type="Proteomes" id="UP000824469">
    <property type="component" value="Unassembled WGS sequence"/>
</dbReference>
<evidence type="ECO:0000256" key="1">
    <source>
        <dbReference type="SAM" id="MobiDB-lite"/>
    </source>
</evidence>
<sequence>MAGKIEGILEKLRDEEEKGARKKIRVSKKENQKKAEENANGNENIAAKEDANFESPKLKPCSPDHYRPVSVTDL</sequence>
<comment type="caution">
    <text evidence="2">The sequence shown here is derived from an EMBL/GenBank/DDBJ whole genome shotgun (WGS) entry which is preliminary data.</text>
</comment>
<gene>
    <name evidence="2" type="ORF">KI387_003188</name>
</gene>
<name>A0AA38H1Z1_TAXCH</name>
<proteinExistence type="predicted"/>
<keyword evidence="3" id="KW-1185">Reference proteome</keyword>
<evidence type="ECO:0000313" key="3">
    <source>
        <dbReference type="Proteomes" id="UP000824469"/>
    </source>
</evidence>
<dbReference type="AlphaFoldDB" id="A0AA38H1Z1"/>
<accession>A0AA38H1Z1</accession>
<organism evidence="2 3">
    <name type="scientific">Taxus chinensis</name>
    <name type="common">Chinese yew</name>
    <name type="synonym">Taxus wallichiana var. chinensis</name>
    <dbReference type="NCBI Taxonomy" id="29808"/>
    <lineage>
        <taxon>Eukaryota</taxon>
        <taxon>Viridiplantae</taxon>
        <taxon>Streptophyta</taxon>
        <taxon>Embryophyta</taxon>
        <taxon>Tracheophyta</taxon>
        <taxon>Spermatophyta</taxon>
        <taxon>Pinopsida</taxon>
        <taxon>Pinidae</taxon>
        <taxon>Conifers II</taxon>
        <taxon>Cupressales</taxon>
        <taxon>Taxaceae</taxon>
        <taxon>Taxus</taxon>
    </lineage>
</organism>
<protein>
    <submittedName>
        <fullName evidence="2">Uncharacterized protein</fullName>
    </submittedName>
</protein>
<evidence type="ECO:0000313" key="2">
    <source>
        <dbReference type="EMBL" id="KAH9331080.1"/>
    </source>
</evidence>
<feature type="region of interest" description="Disordered" evidence="1">
    <location>
        <begin position="15"/>
        <end position="74"/>
    </location>
</feature>
<reference evidence="2 3" key="1">
    <citation type="journal article" date="2021" name="Nat. Plants">
        <title>The Taxus genome provides insights into paclitaxel biosynthesis.</title>
        <authorList>
            <person name="Xiong X."/>
            <person name="Gou J."/>
            <person name="Liao Q."/>
            <person name="Li Y."/>
            <person name="Zhou Q."/>
            <person name="Bi G."/>
            <person name="Li C."/>
            <person name="Du R."/>
            <person name="Wang X."/>
            <person name="Sun T."/>
            <person name="Guo L."/>
            <person name="Liang H."/>
            <person name="Lu P."/>
            <person name="Wu Y."/>
            <person name="Zhang Z."/>
            <person name="Ro D.K."/>
            <person name="Shang Y."/>
            <person name="Huang S."/>
            <person name="Yan J."/>
        </authorList>
    </citation>
    <scope>NUCLEOTIDE SEQUENCE [LARGE SCALE GENOMIC DNA]</scope>
    <source>
        <strain evidence="2">Ta-2019</strain>
    </source>
</reference>
<dbReference type="EMBL" id="JAHRHJ020000001">
    <property type="protein sequence ID" value="KAH9331080.1"/>
    <property type="molecule type" value="Genomic_DNA"/>
</dbReference>
<feature type="compositionally biased region" description="Basic and acidic residues" evidence="1">
    <location>
        <begin position="27"/>
        <end position="37"/>
    </location>
</feature>